<dbReference type="Gene3D" id="1.10.418.10">
    <property type="entry name" value="Calponin-like domain"/>
    <property type="match status" value="1"/>
</dbReference>
<dbReference type="GO" id="GO:0015031">
    <property type="term" value="P:protein transport"/>
    <property type="evidence" value="ECO:0007669"/>
    <property type="project" value="UniProtKB-KW"/>
</dbReference>
<reference evidence="16" key="3">
    <citation type="submission" date="2025-09" db="UniProtKB">
        <authorList>
            <consortium name="Ensembl"/>
        </authorList>
    </citation>
    <scope>IDENTIFICATION</scope>
</reference>
<dbReference type="Pfam" id="PF05622">
    <property type="entry name" value="HOOK"/>
    <property type="match status" value="1"/>
</dbReference>
<dbReference type="PROSITE" id="PS50021">
    <property type="entry name" value="CH"/>
    <property type="match status" value="1"/>
</dbReference>
<feature type="coiled-coil region" evidence="13">
    <location>
        <begin position="476"/>
        <end position="531"/>
    </location>
</feature>
<dbReference type="PANTHER" id="PTHR18947:SF38">
    <property type="entry name" value="PROTEIN HOOK HOMOLOG 3"/>
    <property type="match status" value="1"/>
</dbReference>
<name>A0A7N6AA02_ANATE</name>
<dbReference type="GeneTree" id="ENSGT00940000158075"/>
<evidence type="ECO:0000256" key="4">
    <source>
        <dbReference type="ARBA" id="ARBA00022448"/>
    </source>
</evidence>
<dbReference type="GO" id="GO:0005813">
    <property type="term" value="C:centrosome"/>
    <property type="evidence" value="ECO:0007669"/>
    <property type="project" value="TreeGrafter"/>
</dbReference>
<evidence type="ECO:0000256" key="14">
    <source>
        <dbReference type="SAM" id="MobiDB-lite"/>
    </source>
</evidence>
<dbReference type="InterPro" id="IPR001715">
    <property type="entry name" value="CH_dom"/>
</dbReference>
<accession>A0A7N6AA02</accession>
<dbReference type="InterPro" id="IPR043936">
    <property type="entry name" value="HOOK_N"/>
</dbReference>
<dbReference type="FunFam" id="1.10.418.10:FF:000215">
    <property type="entry name" value="Protein Hook homolog 3"/>
    <property type="match status" value="1"/>
</dbReference>
<evidence type="ECO:0000256" key="1">
    <source>
        <dbReference type="ARBA" id="ARBA00004245"/>
    </source>
</evidence>
<dbReference type="Ensembl" id="ENSATET00000057552.2">
    <property type="protein sequence ID" value="ENSATEP00000043270.2"/>
    <property type="gene ID" value="ENSATEG00000020975.3"/>
</dbReference>
<dbReference type="SUPFAM" id="SSF116907">
    <property type="entry name" value="Hook domain"/>
    <property type="match status" value="1"/>
</dbReference>
<dbReference type="GO" id="GO:0005794">
    <property type="term" value="C:Golgi apparatus"/>
    <property type="evidence" value="ECO:0007669"/>
    <property type="project" value="UniProtKB-SubCell"/>
</dbReference>
<reference evidence="16" key="2">
    <citation type="submission" date="2025-08" db="UniProtKB">
        <authorList>
            <consortium name="Ensembl"/>
        </authorList>
    </citation>
    <scope>IDENTIFICATION</scope>
</reference>
<feature type="domain" description="Calponin-homology (CH)" evidence="15">
    <location>
        <begin position="10"/>
        <end position="126"/>
    </location>
</feature>
<proteinExistence type="inferred from homology"/>
<sequence>MSTSESLDRMELCESLLTWIQTFGVEAPCKTVEDLTSGVVMAQALQKIDVVYFNDAWISRIKPEVGDNWRLKVSNLKKILKGILDYNQEILGQHINDFTLPDVNLIGEHSDAAELGRMLQLILGCAVNCEQKQEYIQTIMMMEESVQHVVMTAIQELMSKETPVTGGNDSYVDLDRQLKKTVEELNDALATKEEIAQRCRELDMQVAALQEEKSSLLAENQVLMERLNQSDSIEDINSPAGRRHLQLQTQLEQLQEETFRLEAAKDDYRIRCEELEKELLDVKSQNEELTSLADEAQSLKDEMDVLRHSSDKVSKLEATVEHYKKKLEDMGLLRRQNKLMEEKNTVLMQTNVSLEEDLRKANAAKAQLETYKRQVVELQNRLSEESKKADKMEFEYKRVKEKVDSLQKEKDRMRTERDSLKETIEELHCVQAQEGQLLKTDAFSCPTCFYREHLIRLQHENKMLKLAQEGSDNEKIALLQSLLEDANRRKNELETENRLINQRLMEEQSQVEELQKTVQEQGSKADDVSSEIFVVTIIEMVLRNTKNSKTKMKCCSLSAQRVEELEEALKKKDDDMKQMEERYKKYLEKAKSVIRTLDPKQNQGSGPEVQALKNQLQEKERMLHSLEVSSPAGMSMQKKAAEDRLANSGSGQSFLARQRQATNTRRTYPGHVQQATAR</sequence>
<dbReference type="GO" id="GO:0030705">
    <property type="term" value="P:cytoskeleton-dependent intracellular transport"/>
    <property type="evidence" value="ECO:0007669"/>
    <property type="project" value="InterPro"/>
</dbReference>
<feature type="region of interest" description="Disordered" evidence="14">
    <location>
        <begin position="622"/>
        <end position="678"/>
    </location>
</feature>
<organism evidence="16 17">
    <name type="scientific">Anabas testudineus</name>
    <name type="common">Climbing perch</name>
    <name type="synonym">Anthias testudineus</name>
    <dbReference type="NCBI Taxonomy" id="64144"/>
    <lineage>
        <taxon>Eukaryota</taxon>
        <taxon>Metazoa</taxon>
        <taxon>Chordata</taxon>
        <taxon>Craniata</taxon>
        <taxon>Vertebrata</taxon>
        <taxon>Euteleostomi</taxon>
        <taxon>Actinopterygii</taxon>
        <taxon>Neopterygii</taxon>
        <taxon>Teleostei</taxon>
        <taxon>Neoteleostei</taxon>
        <taxon>Acanthomorphata</taxon>
        <taxon>Anabantaria</taxon>
        <taxon>Anabantiformes</taxon>
        <taxon>Anabantoidei</taxon>
        <taxon>Anabantidae</taxon>
        <taxon>Anabas</taxon>
    </lineage>
</organism>
<comment type="similarity">
    <text evidence="3">Belongs to the hook family.</text>
</comment>
<keyword evidence="5" id="KW-0963">Cytoplasm</keyword>
<evidence type="ECO:0000313" key="17">
    <source>
        <dbReference type="Proteomes" id="UP000265040"/>
    </source>
</evidence>
<dbReference type="InterPro" id="IPR036872">
    <property type="entry name" value="CH_dom_sf"/>
</dbReference>
<protein>
    <recommendedName>
        <fullName evidence="12">Protein Hook homolog 3</fullName>
    </recommendedName>
</protein>
<evidence type="ECO:0000256" key="3">
    <source>
        <dbReference type="ARBA" id="ARBA00006946"/>
    </source>
</evidence>
<feature type="compositionally biased region" description="Low complexity" evidence="14">
    <location>
        <begin position="656"/>
        <end position="667"/>
    </location>
</feature>
<dbReference type="Proteomes" id="UP000265040">
    <property type="component" value="Chromosome 22"/>
</dbReference>
<evidence type="ECO:0000256" key="2">
    <source>
        <dbReference type="ARBA" id="ARBA00004555"/>
    </source>
</evidence>
<keyword evidence="17" id="KW-1185">Reference proteome</keyword>
<keyword evidence="6" id="KW-0493">Microtubule</keyword>
<dbReference type="InterPro" id="IPR008636">
    <property type="entry name" value="Hook_C"/>
</dbReference>
<feature type="coiled-coil region" evidence="13">
    <location>
        <begin position="171"/>
        <end position="326"/>
    </location>
</feature>
<dbReference type="GO" id="GO:0031122">
    <property type="term" value="P:cytoplasmic microtubule organization"/>
    <property type="evidence" value="ECO:0007669"/>
    <property type="project" value="InterPro"/>
</dbReference>
<keyword evidence="8" id="KW-0333">Golgi apparatus</keyword>
<keyword evidence="7" id="KW-0653">Protein transport</keyword>
<evidence type="ECO:0000256" key="10">
    <source>
        <dbReference type="ARBA" id="ARBA00023212"/>
    </source>
</evidence>
<keyword evidence="9 13" id="KW-0175">Coiled coil</keyword>
<evidence type="ECO:0000256" key="13">
    <source>
        <dbReference type="SAM" id="Coils"/>
    </source>
</evidence>
<comment type="function">
    <text evidence="11">Acts as an adapter protein linking the dynein motor complex to various cargos and converts dynein from a non-processive to a highly processive motor in the presence of dynactin. Facilitates the interaction between dynein and dynactin and activates dynein processivity (the ability to move along a microtubule for a long distance without falling off the track). Predominantly recruits 2 dyneins, which increases both the force and speed of the microtubule motor. Component of the FTS/Hook/FHIP complex (FHF complex). The FHF complex may function to promote vesicle trafficking and/or fusion via the homotypic vesicular protein sorting complex (the HOPS complex). May regulate clearance of endocytosed receptors such as MSR1. Participates in defining the architecture and localization of the Golgi complex. FHF complex promotes the distribution of AP-4 complex to the perinuclear area of the cell.</text>
</comment>
<dbReference type="GO" id="GO:0005874">
    <property type="term" value="C:microtubule"/>
    <property type="evidence" value="ECO:0007669"/>
    <property type="project" value="UniProtKB-KW"/>
</dbReference>
<evidence type="ECO:0000256" key="9">
    <source>
        <dbReference type="ARBA" id="ARBA00023054"/>
    </source>
</evidence>
<dbReference type="GO" id="GO:0008017">
    <property type="term" value="F:microtubule binding"/>
    <property type="evidence" value="ECO:0007669"/>
    <property type="project" value="InterPro"/>
</dbReference>
<evidence type="ECO:0000256" key="7">
    <source>
        <dbReference type="ARBA" id="ARBA00022927"/>
    </source>
</evidence>
<keyword evidence="10" id="KW-0206">Cytoskeleton</keyword>
<evidence type="ECO:0000313" key="16">
    <source>
        <dbReference type="Ensembl" id="ENSATEP00000043270.2"/>
    </source>
</evidence>
<feature type="coiled-coil region" evidence="13">
    <location>
        <begin position="351"/>
        <end position="430"/>
    </location>
</feature>
<evidence type="ECO:0000256" key="12">
    <source>
        <dbReference type="ARBA" id="ARBA00069408"/>
    </source>
</evidence>
<dbReference type="PANTHER" id="PTHR18947">
    <property type="entry name" value="HOOK PROTEINS"/>
    <property type="match status" value="1"/>
</dbReference>
<comment type="subcellular location">
    <subcellularLocation>
        <location evidence="1">Cytoplasm</location>
        <location evidence="1">Cytoskeleton</location>
    </subcellularLocation>
    <subcellularLocation>
        <location evidence="2">Golgi apparatus</location>
    </subcellularLocation>
</comment>
<evidence type="ECO:0000259" key="15">
    <source>
        <dbReference type="PROSITE" id="PS50021"/>
    </source>
</evidence>
<evidence type="ECO:0000256" key="11">
    <source>
        <dbReference type="ARBA" id="ARBA00059999"/>
    </source>
</evidence>
<evidence type="ECO:0000256" key="8">
    <source>
        <dbReference type="ARBA" id="ARBA00023034"/>
    </source>
</evidence>
<dbReference type="Pfam" id="PF19047">
    <property type="entry name" value="HOOK_N"/>
    <property type="match status" value="1"/>
</dbReference>
<reference evidence="16" key="1">
    <citation type="submission" date="2021-04" db="EMBL/GenBank/DDBJ databases">
        <authorList>
            <consortium name="Wellcome Sanger Institute Data Sharing"/>
        </authorList>
    </citation>
    <scope>NUCLEOTIDE SEQUENCE [LARGE SCALE GENOMIC DNA]</scope>
</reference>
<evidence type="ECO:0000256" key="6">
    <source>
        <dbReference type="ARBA" id="ARBA00022701"/>
    </source>
</evidence>
<keyword evidence="4" id="KW-0813">Transport</keyword>
<dbReference type="GO" id="GO:0051959">
    <property type="term" value="F:dynein light intermediate chain binding"/>
    <property type="evidence" value="ECO:0007669"/>
    <property type="project" value="TreeGrafter"/>
</dbReference>
<evidence type="ECO:0000256" key="5">
    <source>
        <dbReference type="ARBA" id="ARBA00022490"/>
    </source>
</evidence>
<gene>
    <name evidence="16" type="primary">HOOK3</name>
</gene>
<dbReference type="AlphaFoldDB" id="A0A7N6AA02"/>